<proteinExistence type="predicted"/>
<dbReference type="InterPro" id="IPR045724">
    <property type="entry name" value="DUF6078"/>
</dbReference>
<dbReference type="Pfam" id="PF19555">
    <property type="entry name" value="DUF6078"/>
    <property type="match status" value="1"/>
</dbReference>
<accession>A0A9D2FXF5</accession>
<comment type="caution">
    <text evidence="1">The sequence shown here is derived from an EMBL/GenBank/DDBJ whole genome shotgun (WGS) entry which is preliminary data.</text>
</comment>
<evidence type="ECO:0000313" key="2">
    <source>
        <dbReference type="Proteomes" id="UP000824055"/>
    </source>
</evidence>
<reference evidence="1" key="2">
    <citation type="submission" date="2021-04" db="EMBL/GenBank/DDBJ databases">
        <authorList>
            <person name="Gilroy R."/>
        </authorList>
    </citation>
    <scope>NUCLEOTIDE SEQUENCE</scope>
    <source>
        <strain evidence="1">ChiHecec3B27-8219</strain>
    </source>
</reference>
<evidence type="ECO:0000313" key="1">
    <source>
        <dbReference type="EMBL" id="HIZ69238.1"/>
    </source>
</evidence>
<dbReference type="AlphaFoldDB" id="A0A9D2FXF5"/>
<protein>
    <submittedName>
        <fullName evidence="1">Uncharacterized protein</fullName>
    </submittedName>
</protein>
<dbReference type="Proteomes" id="UP000824055">
    <property type="component" value="Unassembled WGS sequence"/>
</dbReference>
<name>A0A9D2FXF5_9BACT</name>
<organism evidence="1 2">
    <name type="scientific">Candidatus Prevotella avicola</name>
    <dbReference type="NCBI Taxonomy" id="2838738"/>
    <lineage>
        <taxon>Bacteria</taxon>
        <taxon>Pseudomonadati</taxon>
        <taxon>Bacteroidota</taxon>
        <taxon>Bacteroidia</taxon>
        <taxon>Bacteroidales</taxon>
        <taxon>Prevotellaceae</taxon>
        <taxon>Prevotella</taxon>
    </lineage>
</organism>
<dbReference type="EMBL" id="DXBE01000038">
    <property type="protein sequence ID" value="HIZ69238.1"/>
    <property type="molecule type" value="Genomic_DNA"/>
</dbReference>
<reference evidence="1" key="1">
    <citation type="journal article" date="2021" name="PeerJ">
        <title>Extensive microbial diversity within the chicken gut microbiome revealed by metagenomics and culture.</title>
        <authorList>
            <person name="Gilroy R."/>
            <person name="Ravi A."/>
            <person name="Getino M."/>
            <person name="Pursley I."/>
            <person name="Horton D.L."/>
            <person name="Alikhan N.F."/>
            <person name="Baker D."/>
            <person name="Gharbi K."/>
            <person name="Hall N."/>
            <person name="Watson M."/>
            <person name="Adriaenssens E.M."/>
            <person name="Foster-Nyarko E."/>
            <person name="Jarju S."/>
            <person name="Secka A."/>
            <person name="Antonio M."/>
            <person name="Oren A."/>
            <person name="Chaudhuri R.R."/>
            <person name="La Ragione R."/>
            <person name="Hildebrand F."/>
            <person name="Pallen M.J."/>
        </authorList>
    </citation>
    <scope>NUCLEOTIDE SEQUENCE</scope>
    <source>
        <strain evidence="1">ChiHecec3B27-8219</strain>
    </source>
</reference>
<gene>
    <name evidence="1" type="ORF">H9966_05035</name>
</gene>
<sequence length="142" mass="16607">MKSANTIPKNYPVCMHGDCPLAEKCLHQLAFRRQEEMGTYLSLLNPSKCTKQPGCPHYADDKPVRFAKGFTGFQKKMYPEQYGRFMTTLIQHFGRNQYFKRRRGDILLSPEEQDIIKYVLEQVGANSSMDFDQYVEETRWVP</sequence>